<proteinExistence type="predicted"/>
<dbReference type="InterPro" id="IPR006759">
    <property type="entry name" value="Glyco_transf_54"/>
</dbReference>
<keyword evidence="7" id="KW-1185">Reference proteome</keyword>
<dbReference type="Proteomes" id="UP001154114">
    <property type="component" value="Chromosome 1"/>
</dbReference>
<dbReference type="InterPro" id="IPR057279">
    <property type="entry name" value="MGAT4"/>
</dbReference>
<evidence type="ECO:0000259" key="5">
    <source>
        <dbReference type="Pfam" id="PF23524"/>
    </source>
</evidence>
<comment type="pathway">
    <text evidence="1">Protein modification; protein glycosylation.</text>
</comment>
<protein>
    <recommendedName>
        <fullName evidence="8">Alpha-1,3-mannosyl-glycoprotein 4-beta-N-acetylglucosaminyltransferase A</fullName>
    </recommendedName>
</protein>
<evidence type="ECO:0000256" key="3">
    <source>
        <dbReference type="ARBA" id="ARBA00022679"/>
    </source>
</evidence>
<feature type="domain" description="MGAT4 A/B/C C-terminal" evidence="5">
    <location>
        <begin position="454"/>
        <end position="570"/>
    </location>
</feature>
<gene>
    <name evidence="6" type="ORF">CINC_LOCUS114</name>
</gene>
<dbReference type="GO" id="GO:0005795">
    <property type="term" value="C:Golgi stack"/>
    <property type="evidence" value="ECO:0007669"/>
    <property type="project" value="TreeGrafter"/>
</dbReference>
<keyword evidence="3" id="KW-0808">Transferase</keyword>
<dbReference type="Pfam" id="PF23524">
    <property type="entry name" value="MGAT4A_C"/>
    <property type="match status" value="1"/>
</dbReference>
<evidence type="ECO:0000313" key="6">
    <source>
        <dbReference type="EMBL" id="CAH0577726.1"/>
    </source>
</evidence>
<dbReference type="InterPro" id="IPR056576">
    <property type="entry name" value="MGAT4_A/B/C_C"/>
</dbReference>
<dbReference type="GO" id="GO:0005793">
    <property type="term" value="C:endoplasmic reticulum-Golgi intermediate compartment"/>
    <property type="evidence" value="ECO:0007669"/>
    <property type="project" value="TreeGrafter"/>
</dbReference>
<dbReference type="Pfam" id="PF04666">
    <property type="entry name" value="MGAT4_cons"/>
    <property type="match status" value="1"/>
</dbReference>
<organism evidence="6 7">
    <name type="scientific">Chrysodeixis includens</name>
    <name type="common">Soybean looper</name>
    <name type="synonym">Pseudoplusia includens</name>
    <dbReference type="NCBI Taxonomy" id="689277"/>
    <lineage>
        <taxon>Eukaryota</taxon>
        <taxon>Metazoa</taxon>
        <taxon>Ecdysozoa</taxon>
        <taxon>Arthropoda</taxon>
        <taxon>Hexapoda</taxon>
        <taxon>Insecta</taxon>
        <taxon>Pterygota</taxon>
        <taxon>Neoptera</taxon>
        <taxon>Endopterygota</taxon>
        <taxon>Lepidoptera</taxon>
        <taxon>Glossata</taxon>
        <taxon>Ditrysia</taxon>
        <taxon>Noctuoidea</taxon>
        <taxon>Noctuidae</taxon>
        <taxon>Plusiinae</taxon>
        <taxon>Chrysodeixis</taxon>
    </lineage>
</organism>
<feature type="domain" description="MGAT4 conserved region" evidence="4">
    <location>
        <begin position="162"/>
        <end position="436"/>
    </location>
</feature>
<dbReference type="AlphaFoldDB" id="A0A9P0BNA7"/>
<sequence length="582" mass="67087">MRDLMRRRIRNRLRNRNQRTLKYKYEDELSFLMPYFREPINMSQPDPAMTPDNADSTASEQHDPFVMPTRLHREDAMEERIAGMQSHLQFLETQYRGRHEDVITLQAKMLAEHANSTPEHTSELPATTLTPEVVALLKNLTGTKAAAGIYTKNIQQLRTPFVYQLLPHLMNDPYSLKPAYHMKAGRAYADIVIGVPTVKRDKESYLMITLRHLVTGLAAVDVNSTLIVVMVGETDMEYILNTARQIESLFPKQVEQGLIEVLSPPSSYYPDLDALPLTLGDSLKRVKWRTKQNLDTIYLMAYAQTKGTFYLMLEDDIIAKNNYIQEIKQFTSATTVANPHWFFIEYCHVGGIGKFFRSADLIHFITYVQLFYNNMPIDWLLESYLADRVCTIDKTSKTCGEAKEKIRPKFKSSLFQHIGLYSSLKGKIQKIKDTHYGVVPSFYPHPENPRVKSFKSDIVEHSDHSLKRAYEGQTYFWGFKPKKGDVVEFWFERPVIVTHYTFRSGNAEHVSDKFYDTTVEALQGRSNANFTTVGVFDEFGLAEGDLKMGPIAAFRLRVNSDSRFWVILCEIDIKVYKVPESR</sequence>
<dbReference type="OrthoDB" id="2016523at2759"/>
<evidence type="ECO:0000259" key="4">
    <source>
        <dbReference type="Pfam" id="PF04666"/>
    </source>
</evidence>
<evidence type="ECO:0000256" key="1">
    <source>
        <dbReference type="ARBA" id="ARBA00004922"/>
    </source>
</evidence>
<reference evidence="6" key="1">
    <citation type="submission" date="2021-12" db="EMBL/GenBank/DDBJ databases">
        <authorList>
            <person name="King R."/>
        </authorList>
    </citation>
    <scope>NUCLEOTIDE SEQUENCE</scope>
</reference>
<keyword evidence="2" id="KW-0328">Glycosyltransferase</keyword>
<dbReference type="PANTHER" id="PTHR12062">
    <property type="entry name" value="N-ACETYLGLUCOSAMINYLTRANSFERASE VI"/>
    <property type="match status" value="1"/>
</dbReference>
<evidence type="ECO:0008006" key="8">
    <source>
        <dbReference type="Google" id="ProtNLM"/>
    </source>
</evidence>
<dbReference type="GO" id="GO:0008375">
    <property type="term" value="F:acetylglucosaminyltransferase activity"/>
    <property type="evidence" value="ECO:0007669"/>
    <property type="project" value="TreeGrafter"/>
</dbReference>
<dbReference type="EMBL" id="LR824004">
    <property type="protein sequence ID" value="CAH0577726.1"/>
    <property type="molecule type" value="Genomic_DNA"/>
</dbReference>
<accession>A0A9P0BNA7</accession>
<evidence type="ECO:0000256" key="2">
    <source>
        <dbReference type="ARBA" id="ARBA00022676"/>
    </source>
</evidence>
<dbReference type="PANTHER" id="PTHR12062:SF9">
    <property type="entry name" value="ALPHA-1,3-MANNOSYL-GLYCOPROTEIN 4-BETA-N-ACETYLGLUCOSAMINYLTRANSFERASE A, ISOFORM A"/>
    <property type="match status" value="1"/>
</dbReference>
<name>A0A9P0BNA7_CHRIL</name>
<dbReference type="GO" id="GO:0006487">
    <property type="term" value="P:protein N-linked glycosylation"/>
    <property type="evidence" value="ECO:0007669"/>
    <property type="project" value="TreeGrafter"/>
</dbReference>
<evidence type="ECO:0000313" key="7">
    <source>
        <dbReference type="Proteomes" id="UP001154114"/>
    </source>
</evidence>
<dbReference type="GO" id="GO:0005783">
    <property type="term" value="C:endoplasmic reticulum"/>
    <property type="evidence" value="ECO:0007669"/>
    <property type="project" value="TreeGrafter"/>
</dbReference>